<feature type="compositionally biased region" description="Polar residues" evidence="3">
    <location>
        <begin position="1"/>
        <end position="10"/>
    </location>
</feature>
<evidence type="ECO:0000256" key="3">
    <source>
        <dbReference type="SAM" id="MobiDB-lite"/>
    </source>
</evidence>
<dbReference type="KEGG" id="cgrn:4412665_01260"/>
<name>A0A239WN75_9ACTN</name>
<evidence type="ECO:0000313" key="5">
    <source>
        <dbReference type="EMBL" id="SNV35659.1"/>
    </source>
</evidence>
<evidence type="ECO:0000313" key="6">
    <source>
        <dbReference type="Proteomes" id="UP000215332"/>
    </source>
</evidence>
<dbReference type="PANTHER" id="PTHR45947">
    <property type="entry name" value="SULFOQUINOVOSYL TRANSFERASE SQD2"/>
    <property type="match status" value="1"/>
</dbReference>
<dbReference type="Pfam" id="PF13692">
    <property type="entry name" value="Glyco_trans_1_4"/>
    <property type="match status" value="1"/>
</dbReference>
<accession>A0A239WN75</accession>
<dbReference type="GO" id="GO:0043750">
    <property type="term" value="F:phosphatidylinositol alpha-mannosyltransferase activity"/>
    <property type="evidence" value="ECO:0007669"/>
    <property type="project" value="UniProtKB-EC"/>
</dbReference>
<organism evidence="5 6">
    <name type="scientific">Cutibacterium granulosum</name>
    <dbReference type="NCBI Taxonomy" id="33011"/>
    <lineage>
        <taxon>Bacteria</taxon>
        <taxon>Bacillati</taxon>
        <taxon>Actinomycetota</taxon>
        <taxon>Actinomycetes</taxon>
        <taxon>Propionibacteriales</taxon>
        <taxon>Propionibacteriaceae</taxon>
        <taxon>Cutibacterium</taxon>
    </lineage>
</organism>
<evidence type="ECO:0000256" key="1">
    <source>
        <dbReference type="ARBA" id="ARBA00022676"/>
    </source>
</evidence>
<reference evidence="5 6" key="1">
    <citation type="submission" date="2017-06" db="EMBL/GenBank/DDBJ databases">
        <authorList>
            <consortium name="Pathogen Informatics"/>
        </authorList>
    </citation>
    <scope>NUCLEOTIDE SEQUENCE [LARGE SCALE GENOMIC DNA]</scope>
    <source>
        <strain evidence="5 6">NCTC11865</strain>
    </source>
</reference>
<dbReference type="SUPFAM" id="SSF53756">
    <property type="entry name" value="UDP-Glycosyltransferase/glycogen phosphorylase"/>
    <property type="match status" value="1"/>
</dbReference>
<feature type="region of interest" description="Disordered" evidence="3">
    <location>
        <begin position="1"/>
        <end position="25"/>
    </location>
</feature>
<dbReference type="Gene3D" id="3.40.50.2000">
    <property type="entry name" value="Glycogen Phosphorylase B"/>
    <property type="match status" value="2"/>
</dbReference>
<protein>
    <submittedName>
        <fullName evidence="5">GDP-mannose-dependent alpha-(1-2)-phosphatidylinositol mannosyltransferase</fullName>
        <ecNumber evidence="5">2.4.1.345</ecNumber>
    </submittedName>
</protein>
<dbReference type="EC" id="2.4.1.345" evidence="5"/>
<keyword evidence="2 5" id="KW-0808">Transferase</keyword>
<gene>
    <name evidence="5" type="primary">pimA</name>
    <name evidence="5" type="ORF">SAMEA4412665_01260</name>
</gene>
<feature type="domain" description="Glycosyltransferase subfamily 4-like N-terminal" evidence="4">
    <location>
        <begin position="50"/>
        <end position="217"/>
    </location>
</feature>
<dbReference type="PANTHER" id="PTHR45947:SF3">
    <property type="entry name" value="SULFOQUINOVOSYL TRANSFERASE SQD2"/>
    <property type="match status" value="1"/>
</dbReference>
<evidence type="ECO:0000259" key="4">
    <source>
        <dbReference type="Pfam" id="PF13439"/>
    </source>
</evidence>
<dbReference type="eggNOG" id="COG0438">
    <property type="taxonomic scope" value="Bacteria"/>
</dbReference>
<sequence>MASGRQPTRCTHSRPARHGPDSRQVPDTPCLHAHSWLRIGLVCPYNFSYPGGVQNHVLGLAGWLRSHGHIVHILGPGHPGRDRLEGFGLPTECFTSSGRTVAVTVNGSVARVGFGVRTAMRVRAWLDAHSFDVLHVHEPMTPSSSLLTLWNADCPLVATFHAATVDTPMIRAARKVAPSSIARIDDAIAVSAAAAATARRCWGVEPTIIGNGVDVSRIRRLSTSAAGTSHDPAGSPWRSGRPTVMFLGRFDESRKGFEHFAAAIDQVRHEFPRLDPVVVGPGVPPHGTGLRFTGPLPDAERDKMLGRADVYVAPNTGGESFGIVLVEALAAGADVVASDLPGFREVLTTRDGVLGALVPVGDADALAAAIGAALQRRARGLGAEQAGVRRARDFDWDVVAPQVVARYLRAIDVRHERSEHRSSWTKRLGWKT</sequence>
<evidence type="ECO:0000256" key="2">
    <source>
        <dbReference type="ARBA" id="ARBA00022679"/>
    </source>
</evidence>
<dbReference type="Pfam" id="PF13439">
    <property type="entry name" value="Glyco_transf_4"/>
    <property type="match status" value="1"/>
</dbReference>
<keyword evidence="1 5" id="KW-0328">Glycosyltransferase</keyword>
<dbReference type="InterPro" id="IPR050194">
    <property type="entry name" value="Glycosyltransferase_grp1"/>
</dbReference>
<proteinExistence type="predicted"/>
<dbReference type="AlphaFoldDB" id="A0A239WN75"/>
<dbReference type="EMBL" id="LT906441">
    <property type="protein sequence ID" value="SNV35659.1"/>
    <property type="molecule type" value="Genomic_DNA"/>
</dbReference>
<dbReference type="CDD" id="cd03801">
    <property type="entry name" value="GT4_PimA-like"/>
    <property type="match status" value="1"/>
</dbReference>
<dbReference type="InterPro" id="IPR028098">
    <property type="entry name" value="Glyco_trans_4-like_N"/>
</dbReference>
<dbReference type="GO" id="GO:1901137">
    <property type="term" value="P:carbohydrate derivative biosynthetic process"/>
    <property type="evidence" value="ECO:0007669"/>
    <property type="project" value="UniProtKB-ARBA"/>
</dbReference>
<dbReference type="Proteomes" id="UP000215332">
    <property type="component" value="Chromosome 1"/>
</dbReference>